<dbReference type="PANTHER" id="PTHR13082:SF0">
    <property type="entry name" value="HISTONE DEACETYLASE COMPLEX SUBUNIT SAP18"/>
    <property type="match status" value="1"/>
</dbReference>
<evidence type="ECO:0000313" key="3">
    <source>
        <dbReference type="EMBL" id="CAD7652624.1"/>
    </source>
</evidence>
<gene>
    <name evidence="3" type="ORF">ONB1V03_LOCUS9285</name>
</gene>
<protein>
    <recommendedName>
        <fullName evidence="2">18 kDa Sin3-associated polypeptide</fullName>
    </recommendedName>
</protein>
<keyword evidence="4" id="KW-1185">Reference proteome</keyword>
<organism evidence="3">
    <name type="scientific">Oppiella nova</name>
    <dbReference type="NCBI Taxonomy" id="334625"/>
    <lineage>
        <taxon>Eukaryota</taxon>
        <taxon>Metazoa</taxon>
        <taxon>Ecdysozoa</taxon>
        <taxon>Arthropoda</taxon>
        <taxon>Chelicerata</taxon>
        <taxon>Arachnida</taxon>
        <taxon>Acari</taxon>
        <taxon>Acariformes</taxon>
        <taxon>Sarcoptiformes</taxon>
        <taxon>Oribatida</taxon>
        <taxon>Brachypylina</taxon>
        <taxon>Oppioidea</taxon>
        <taxon>Oppiidae</taxon>
        <taxon>Oppiella</taxon>
    </lineage>
</organism>
<reference evidence="3" key="1">
    <citation type="submission" date="2020-11" db="EMBL/GenBank/DDBJ databases">
        <authorList>
            <person name="Tran Van P."/>
        </authorList>
    </citation>
    <scope>NUCLEOTIDE SEQUENCE</scope>
</reference>
<evidence type="ECO:0000313" key="4">
    <source>
        <dbReference type="Proteomes" id="UP000728032"/>
    </source>
</evidence>
<dbReference type="InterPro" id="IPR042534">
    <property type="entry name" value="SAP18_sf"/>
</dbReference>
<name>A0A7R9M2Y0_9ACAR</name>
<dbReference type="OrthoDB" id="440566at2759"/>
<evidence type="ECO:0000256" key="2">
    <source>
        <dbReference type="ARBA" id="ARBA00030511"/>
    </source>
</evidence>
<sequence>MTSQVVTAEAPQEDKPIDREKVCIRDEEAHKDSDLPAVLLTLLMSALLTGRLLEVHMCTWLRCLKEITGLVKEVNPESRRKGTFFDFALVYPDPRTPAYRMRDVGSTCSGSKGPDDGKTLAESRFQIGVINL</sequence>
<dbReference type="GO" id="GO:0005634">
    <property type="term" value="C:nucleus"/>
    <property type="evidence" value="ECO:0007669"/>
    <property type="project" value="TreeGrafter"/>
</dbReference>
<dbReference type="AlphaFoldDB" id="A0A7R9M2Y0"/>
<evidence type="ECO:0000256" key="1">
    <source>
        <dbReference type="ARBA" id="ARBA00009143"/>
    </source>
</evidence>
<dbReference type="Proteomes" id="UP000728032">
    <property type="component" value="Unassembled WGS sequence"/>
</dbReference>
<dbReference type="PANTHER" id="PTHR13082">
    <property type="entry name" value="SAP18"/>
    <property type="match status" value="1"/>
</dbReference>
<dbReference type="Pfam" id="PF06487">
    <property type="entry name" value="SAP18"/>
    <property type="match status" value="1"/>
</dbReference>
<dbReference type="Gene3D" id="3.10.20.550">
    <property type="entry name" value="ASAP complex, SAP18 subunit"/>
    <property type="match status" value="1"/>
</dbReference>
<dbReference type="EMBL" id="OC920588">
    <property type="protein sequence ID" value="CAD7652624.1"/>
    <property type="molecule type" value="Genomic_DNA"/>
</dbReference>
<dbReference type="EMBL" id="CAJPVJ010005763">
    <property type="protein sequence ID" value="CAG2169811.1"/>
    <property type="molecule type" value="Genomic_DNA"/>
</dbReference>
<dbReference type="InterPro" id="IPR010516">
    <property type="entry name" value="SAP18"/>
</dbReference>
<dbReference type="GO" id="GO:0003714">
    <property type="term" value="F:transcription corepressor activity"/>
    <property type="evidence" value="ECO:0007669"/>
    <property type="project" value="TreeGrafter"/>
</dbReference>
<proteinExistence type="inferred from homology"/>
<comment type="similarity">
    <text evidence="1">Belongs to the SAP18 family.</text>
</comment>
<accession>A0A7R9M2Y0</accession>